<comment type="caution">
    <text evidence="2">The sequence shown here is derived from an EMBL/GenBank/DDBJ whole genome shotgun (WGS) entry which is preliminary data.</text>
</comment>
<evidence type="ECO:0000313" key="3">
    <source>
        <dbReference type="Proteomes" id="UP000619244"/>
    </source>
</evidence>
<dbReference type="Proteomes" id="UP000619244">
    <property type="component" value="Unassembled WGS sequence"/>
</dbReference>
<protein>
    <submittedName>
        <fullName evidence="2">Lantibiotic dehydratase</fullName>
    </submittedName>
</protein>
<feature type="domain" description="Lantibiotic dehydratase N-terminal" evidence="1">
    <location>
        <begin position="638"/>
        <end position="719"/>
    </location>
</feature>
<organism evidence="2 3">
    <name type="scientific">Streptomyces minutiscleroticus</name>
    <dbReference type="NCBI Taxonomy" id="68238"/>
    <lineage>
        <taxon>Bacteria</taxon>
        <taxon>Bacillati</taxon>
        <taxon>Actinomycetota</taxon>
        <taxon>Actinomycetes</taxon>
        <taxon>Kitasatosporales</taxon>
        <taxon>Streptomycetaceae</taxon>
        <taxon>Streptomyces</taxon>
    </lineage>
</organism>
<gene>
    <name evidence="2" type="ORF">GCM10010358_52710</name>
</gene>
<dbReference type="Pfam" id="PF04738">
    <property type="entry name" value="Lant_dehydr_N"/>
    <property type="match status" value="2"/>
</dbReference>
<dbReference type="EMBL" id="BMVU01000030">
    <property type="protein sequence ID" value="GGX92279.1"/>
    <property type="molecule type" value="Genomic_DNA"/>
</dbReference>
<dbReference type="InterPro" id="IPR006827">
    <property type="entry name" value="Lant_deHydtase_N"/>
</dbReference>
<proteinExistence type="predicted"/>
<dbReference type="AlphaFoldDB" id="A0A918U4R0"/>
<reference evidence="2" key="1">
    <citation type="journal article" date="2014" name="Int. J. Syst. Evol. Microbiol.">
        <title>Complete genome sequence of Corynebacterium casei LMG S-19264T (=DSM 44701T), isolated from a smear-ripened cheese.</title>
        <authorList>
            <consortium name="US DOE Joint Genome Institute (JGI-PGF)"/>
            <person name="Walter F."/>
            <person name="Albersmeier A."/>
            <person name="Kalinowski J."/>
            <person name="Ruckert C."/>
        </authorList>
    </citation>
    <scope>NUCLEOTIDE SEQUENCE</scope>
    <source>
        <strain evidence="2">JCM 4790</strain>
    </source>
</reference>
<dbReference type="RefSeq" id="WP_190192790.1">
    <property type="nucleotide sequence ID" value="NZ_BMVU01000030.1"/>
</dbReference>
<name>A0A918U4R0_9ACTN</name>
<reference evidence="2" key="2">
    <citation type="submission" date="2020-09" db="EMBL/GenBank/DDBJ databases">
        <authorList>
            <person name="Sun Q."/>
            <person name="Ohkuma M."/>
        </authorList>
    </citation>
    <scope>NUCLEOTIDE SEQUENCE</scope>
    <source>
        <strain evidence="2">JCM 4790</strain>
    </source>
</reference>
<feature type="domain" description="Lantibiotic dehydratase N-terminal" evidence="1">
    <location>
        <begin position="81"/>
        <end position="609"/>
    </location>
</feature>
<evidence type="ECO:0000259" key="1">
    <source>
        <dbReference type="Pfam" id="PF04738"/>
    </source>
</evidence>
<sequence>MSDTIRMPGGGWRLWTHFALRGPGFPAAGVLRLAPQGLAAAADKFAPGEVPAGADWEAFEEAFSAAAVRTARDLQEIAASAPFRAAVAWQNRAVLRTGIKPFLDWTPAAGSRTSMPRQREELVAHYWQRFCVKNDTIGFFGPVGWGTFDPLRRGVEVRPGAGLVAESRVYFSSWSMDALAKAIDRDPRVRGWTPPRRVPFVRVADGTVRLPGRPPQPVREPALTVLRLCDGRRTPAEITGLAARELGRDLPAREVAEALQWLVSRRLIGWKLDVPAGTHPERELRALLERIGDPAVREPALAKLAVLETGRDRVERAGADPEELTAALAALESGFAEITEVAAVREKGARTAPNRALVYSDCRRSATATVGTAVLEQLAPLELCLTAARWMTDRYAEAVGARIHDAYLKLRERHEQVDLGSLWFACLPAPHPESVADIERIQADLRERWGRIIGAPAGARRVSLSSAAIADQVREAFPEGGRGWSLSRYISPDLMIVAEDPDAVERGEFQLVIGELHVAMNTLGQSLFVHQHPDRGQLIDETTRDFPGPRLLPMLPKELPLKWSARSRQSLERPQDYYVALADHSADPHRPRTVRSGDVRVEERAGRLSAVLPDGSVFDLLDVFCHALTDRVMDRFTLRPDGDHSPRITIDSTVVARETWRFTGSALAFADDKSEARRFVRARQWRDTHELPRFVFVVSPTEPRPFFVDFDSPVYVNILAKAARRLTRKDPDARLTVTEMLPTPEQTWLTDDQGRRYTSELRLVAVDRSAAPGEPA</sequence>
<accession>A0A918U4R0</accession>
<keyword evidence="3" id="KW-1185">Reference proteome</keyword>
<evidence type="ECO:0000313" key="2">
    <source>
        <dbReference type="EMBL" id="GGX92279.1"/>
    </source>
</evidence>